<dbReference type="Proteomes" id="UP000672011">
    <property type="component" value="Chromosome"/>
</dbReference>
<reference evidence="1 2" key="1">
    <citation type="journal article" date="2021" name="Int. J. Syst. Evol. Microbiol.">
        <title>Faecalibacter bovis sp. nov., isolated from cow faeces.</title>
        <authorList>
            <person name="Li F."/>
            <person name="Zhao W."/>
            <person name="Hong Q."/>
            <person name="Shao Q."/>
            <person name="Song J."/>
            <person name="Yang S."/>
        </authorList>
    </citation>
    <scope>NUCLEOTIDE SEQUENCE [LARGE SCALE GENOMIC DNA]</scope>
    <source>
        <strain evidence="1 2">ZY171143</strain>
    </source>
</reference>
<evidence type="ECO:0008006" key="3">
    <source>
        <dbReference type="Google" id="ProtNLM"/>
    </source>
</evidence>
<evidence type="ECO:0000313" key="1">
    <source>
        <dbReference type="EMBL" id="QTV06299.1"/>
    </source>
</evidence>
<sequence>MKNIIIIITIVLVLFLINCTTNKTAIENQQKDISTNEVLVTLRENTLAKYDSIQLINSSDEYYSITNAINEIRMPGIEFKEVNFDKNSVVLINMMAENYSDFEIYSKTEKNATTLFYSGIHYKENQIHLNNLRLIKLVEIPKTNKIVSFKPMH</sequence>
<keyword evidence="2" id="KW-1185">Reference proteome</keyword>
<organism evidence="1 2">
    <name type="scientific">Faecalibacter bovis</name>
    <dbReference type="NCBI Taxonomy" id="2898187"/>
    <lineage>
        <taxon>Bacteria</taxon>
        <taxon>Pseudomonadati</taxon>
        <taxon>Bacteroidota</taxon>
        <taxon>Flavobacteriia</taxon>
        <taxon>Flavobacteriales</taxon>
        <taxon>Weeksellaceae</taxon>
        <taxon>Faecalibacter</taxon>
    </lineage>
</organism>
<reference evidence="2" key="2">
    <citation type="submission" date="2021-04" db="EMBL/GenBank/DDBJ databases">
        <title>Taxonomy of Flavobacteriaceae bacterium ZY171143.</title>
        <authorList>
            <person name="Li F."/>
        </authorList>
    </citation>
    <scope>NUCLEOTIDE SEQUENCE [LARGE SCALE GENOMIC DNA]</scope>
    <source>
        <strain evidence="2">ZY171143</strain>
    </source>
</reference>
<dbReference type="RefSeq" id="WP_230476943.1">
    <property type="nucleotide sequence ID" value="NZ_CP072842.1"/>
</dbReference>
<evidence type="ECO:0000313" key="2">
    <source>
        <dbReference type="Proteomes" id="UP000672011"/>
    </source>
</evidence>
<proteinExistence type="predicted"/>
<protein>
    <recommendedName>
        <fullName evidence="3">Lipoprotein</fullName>
    </recommendedName>
</protein>
<accession>A0ABX7XEE9</accession>
<name>A0ABX7XEE9_9FLAO</name>
<gene>
    <name evidence="1" type="ORF">J9309_02910</name>
</gene>
<dbReference type="EMBL" id="CP072842">
    <property type="protein sequence ID" value="QTV06299.1"/>
    <property type="molecule type" value="Genomic_DNA"/>
</dbReference>